<name>A0A7S2UTM9_9STRA</name>
<organism evidence="2">
    <name type="scientific">Attheya septentrionalis</name>
    <dbReference type="NCBI Taxonomy" id="420275"/>
    <lineage>
        <taxon>Eukaryota</taxon>
        <taxon>Sar</taxon>
        <taxon>Stramenopiles</taxon>
        <taxon>Ochrophyta</taxon>
        <taxon>Bacillariophyta</taxon>
        <taxon>Coscinodiscophyceae</taxon>
        <taxon>Chaetocerotophycidae</taxon>
        <taxon>Chaetocerotales</taxon>
        <taxon>Attheyaceae</taxon>
        <taxon>Attheya</taxon>
    </lineage>
</organism>
<gene>
    <name evidence="2" type="ORF">ASEP1449_LOCUS19564</name>
</gene>
<feature type="signal peptide" evidence="1">
    <location>
        <begin position="1"/>
        <end position="24"/>
    </location>
</feature>
<accession>A0A7S2UTM9</accession>
<evidence type="ECO:0000256" key="1">
    <source>
        <dbReference type="SAM" id="SignalP"/>
    </source>
</evidence>
<reference evidence="2" key="1">
    <citation type="submission" date="2021-01" db="EMBL/GenBank/DDBJ databases">
        <authorList>
            <person name="Corre E."/>
            <person name="Pelletier E."/>
            <person name="Niang G."/>
            <person name="Scheremetjew M."/>
            <person name="Finn R."/>
            <person name="Kale V."/>
            <person name="Holt S."/>
            <person name="Cochrane G."/>
            <person name="Meng A."/>
            <person name="Brown T."/>
            <person name="Cohen L."/>
        </authorList>
    </citation>
    <scope>NUCLEOTIDE SEQUENCE</scope>
    <source>
        <strain evidence="2">CCMP2084</strain>
    </source>
</reference>
<evidence type="ECO:0000313" key="2">
    <source>
        <dbReference type="EMBL" id="CAD9827730.1"/>
    </source>
</evidence>
<dbReference type="EMBL" id="HBHQ01028825">
    <property type="protein sequence ID" value="CAD9827730.1"/>
    <property type="molecule type" value="Transcribed_RNA"/>
</dbReference>
<keyword evidence="1" id="KW-0732">Signal</keyword>
<protein>
    <recommendedName>
        <fullName evidence="3">Secreted protein</fullName>
    </recommendedName>
</protein>
<sequence>MLDINTSPFCAAPLLTSLMRVVYAAAICAAAAPMAAPKNNSKQQQRVRRRSLRRRCAKAMTFPTQLPYRIEDWKTRQEIGQTALTYSCRTATARCRLFSTKCGHKIYNQLLRRHRPSC</sequence>
<evidence type="ECO:0008006" key="3">
    <source>
        <dbReference type="Google" id="ProtNLM"/>
    </source>
</evidence>
<proteinExistence type="predicted"/>
<dbReference type="AlphaFoldDB" id="A0A7S2UTM9"/>
<feature type="chain" id="PRO_5030806359" description="Secreted protein" evidence="1">
    <location>
        <begin position="25"/>
        <end position="118"/>
    </location>
</feature>